<evidence type="ECO:0000256" key="5">
    <source>
        <dbReference type="SAM" id="Phobius"/>
    </source>
</evidence>
<dbReference type="GO" id="GO:0016874">
    <property type="term" value="F:ligase activity"/>
    <property type="evidence" value="ECO:0007669"/>
    <property type="project" value="UniProtKB-KW"/>
</dbReference>
<name>A0A1M8A8R8_MALS4</name>
<dbReference type="PANTHER" id="PTHR43066">
    <property type="entry name" value="RHOMBOID-RELATED PROTEIN"/>
    <property type="match status" value="1"/>
</dbReference>
<feature type="transmembrane region" description="Helical" evidence="5">
    <location>
        <begin position="198"/>
        <end position="217"/>
    </location>
</feature>
<evidence type="ECO:0000313" key="6">
    <source>
        <dbReference type="EMBL" id="SHO78842.1"/>
    </source>
</evidence>
<feature type="transmembrane region" description="Helical" evidence="5">
    <location>
        <begin position="156"/>
        <end position="177"/>
    </location>
</feature>
<evidence type="ECO:0000256" key="2">
    <source>
        <dbReference type="ARBA" id="ARBA00022692"/>
    </source>
</evidence>
<evidence type="ECO:0000313" key="7">
    <source>
        <dbReference type="Proteomes" id="UP000186303"/>
    </source>
</evidence>
<dbReference type="OrthoDB" id="272778at2759"/>
<dbReference type="STRING" id="1230383.A0A1M8A8R8"/>
<dbReference type="VEuPathDB" id="FungiDB:MSYG_3190"/>
<dbReference type="EMBL" id="LT671825">
    <property type="protein sequence ID" value="SHO78842.1"/>
    <property type="molecule type" value="Genomic_DNA"/>
</dbReference>
<dbReference type="GO" id="GO:0016020">
    <property type="term" value="C:membrane"/>
    <property type="evidence" value="ECO:0007669"/>
    <property type="project" value="UniProtKB-SubCell"/>
</dbReference>
<keyword evidence="3 5" id="KW-1133">Transmembrane helix</keyword>
<reference evidence="7" key="1">
    <citation type="journal article" date="2017" name="Nucleic Acids Res.">
        <title>Proteogenomics produces comprehensive and highly accurate protein-coding gene annotation in a complete genome assembly of Malassezia sympodialis.</title>
        <authorList>
            <person name="Zhu Y."/>
            <person name="Engstroem P.G."/>
            <person name="Tellgren-Roth C."/>
            <person name="Baudo C.D."/>
            <person name="Kennell J.C."/>
            <person name="Sun S."/>
            <person name="Billmyre R.B."/>
            <person name="Schroeder M.S."/>
            <person name="Andersson A."/>
            <person name="Holm T."/>
            <person name="Sigurgeirsson B."/>
            <person name="Wu G."/>
            <person name="Sankaranarayanan S.R."/>
            <person name="Siddharthan R."/>
            <person name="Sanyal K."/>
            <person name="Lundeberg J."/>
            <person name="Nystedt B."/>
            <person name="Boekhout T."/>
            <person name="Dawson T.L. Jr."/>
            <person name="Heitman J."/>
            <person name="Scheynius A."/>
            <person name="Lehtioe J."/>
        </authorList>
    </citation>
    <scope>NUCLEOTIDE SEQUENCE [LARGE SCALE GENOMIC DNA]</scope>
    <source>
        <strain evidence="7">ATCC 42132</strain>
    </source>
</reference>
<proteinExistence type="predicted"/>
<sequence length="315" mass="33948">MAGLARAPRGCMGVARKRRWLPQREAASAPPLDLAATRRAISPVIRGAQPLAGAALYLHLPVAASDAGAMVAGFAHTPLTKLALVSTALFTLCESLANAKAFLPFQWDPHIREYHQLWQACVYHLAFTNSSELFLGILMWHHAGRQVERALGSRKYAVALVVLGALHSLGSLAWGAATSYVAPSLPTSMATQRLQSGYLPAGPIGILTALSVLYFAYTPPLWSILFGDWECTDRILVMIPTVLLASSQPPYSMVSALLGVAAAYLYMARTPFGSFSALQMPQSISVHIQRTLGPLVGSTRLPARPSHAQYHRQAI</sequence>
<dbReference type="PANTHER" id="PTHR43066:SF21">
    <property type="entry name" value="UBIQUITIN-ASSOCIATED DOMAIN-CONTAINING PROTEIN 2"/>
    <property type="match status" value="1"/>
</dbReference>
<protein>
    <submittedName>
        <fullName evidence="6">Similar to S.cerevisiae protein DSC2 (Multi-transmembrane subunit of the DSC ubiquitin ligase complex)</fullName>
    </submittedName>
</protein>
<gene>
    <name evidence="6" type="ORF">MSYG_3190</name>
</gene>
<keyword evidence="6" id="KW-0436">Ligase</keyword>
<keyword evidence="4 5" id="KW-0472">Membrane</keyword>
<evidence type="ECO:0000256" key="4">
    <source>
        <dbReference type="ARBA" id="ARBA00023136"/>
    </source>
</evidence>
<dbReference type="SUPFAM" id="SSF144091">
    <property type="entry name" value="Rhomboid-like"/>
    <property type="match status" value="1"/>
</dbReference>
<dbReference type="OMA" id="HIREYHQ"/>
<keyword evidence="2 5" id="KW-0812">Transmembrane</keyword>
<comment type="subcellular location">
    <subcellularLocation>
        <location evidence="1">Membrane</location>
        <topology evidence="1">Multi-pass membrane protein</topology>
    </subcellularLocation>
</comment>
<evidence type="ECO:0000256" key="3">
    <source>
        <dbReference type="ARBA" id="ARBA00022989"/>
    </source>
</evidence>
<evidence type="ECO:0000256" key="1">
    <source>
        <dbReference type="ARBA" id="ARBA00004141"/>
    </source>
</evidence>
<dbReference type="AlphaFoldDB" id="A0A1M8A8R8"/>
<dbReference type="GO" id="GO:0004252">
    <property type="term" value="F:serine-type endopeptidase activity"/>
    <property type="evidence" value="ECO:0007669"/>
    <property type="project" value="TreeGrafter"/>
</dbReference>
<dbReference type="InterPro" id="IPR035952">
    <property type="entry name" value="Rhomboid-like_sf"/>
</dbReference>
<dbReference type="Gene3D" id="1.20.1540.10">
    <property type="entry name" value="Rhomboid-like"/>
    <property type="match status" value="1"/>
</dbReference>
<accession>A0A1M8A8R8</accession>
<dbReference type="Proteomes" id="UP000186303">
    <property type="component" value="Chromosome 5"/>
</dbReference>
<keyword evidence="7" id="KW-1185">Reference proteome</keyword>
<organism evidence="6 7">
    <name type="scientific">Malassezia sympodialis (strain ATCC 42132)</name>
    <name type="common">Atopic eczema-associated yeast</name>
    <dbReference type="NCBI Taxonomy" id="1230383"/>
    <lineage>
        <taxon>Eukaryota</taxon>
        <taxon>Fungi</taxon>
        <taxon>Dikarya</taxon>
        <taxon>Basidiomycota</taxon>
        <taxon>Ustilaginomycotina</taxon>
        <taxon>Malasseziomycetes</taxon>
        <taxon>Malasseziales</taxon>
        <taxon>Malasseziaceae</taxon>
        <taxon>Malassezia</taxon>
    </lineage>
</organism>